<protein>
    <submittedName>
        <fullName evidence="5">Uncharacterized protein LOC112489480</fullName>
    </submittedName>
</protein>
<dbReference type="GeneID" id="112489480"/>
<evidence type="ECO:0000256" key="1">
    <source>
        <dbReference type="PROSITE-ProRule" id="PRU00047"/>
    </source>
</evidence>
<organism evidence="4 5">
    <name type="scientific">Ziziphus jujuba</name>
    <name type="common">Chinese jujube</name>
    <name type="synonym">Ziziphus sativa</name>
    <dbReference type="NCBI Taxonomy" id="326968"/>
    <lineage>
        <taxon>Eukaryota</taxon>
        <taxon>Viridiplantae</taxon>
        <taxon>Streptophyta</taxon>
        <taxon>Embryophyta</taxon>
        <taxon>Tracheophyta</taxon>
        <taxon>Spermatophyta</taxon>
        <taxon>Magnoliopsida</taxon>
        <taxon>eudicotyledons</taxon>
        <taxon>Gunneridae</taxon>
        <taxon>Pentapetalae</taxon>
        <taxon>rosids</taxon>
        <taxon>fabids</taxon>
        <taxon>Rosales</taxon>
        <taxon>Rhamnaceae</taxon>
        <taxon>Paliureae</taxon>
        <taxon>Ziziphus</taxon>
    </lineage>
</organism>
<dbReference type="Gene3D" id="4.10.60.10">
    <property type="entry name" value="Zinc finger, CCHC-type"/>
    <property type="match status" value="1"/>
</dbReference>
<feature type="region of interest" description="Disordered" evidence="2">
    <location>
        <begin position="83"/>
        <end position="121"/>
    </location>
</feature>
<dbReference type="PANTHER" id="PTHR34482:SF36">
    <property type="entry name" value="RETROTRANSPOSON GAG DOMAIN-CONTAINING PROTEIN"/>
    <property type="match status" value="1"/>
</dbReference>
<dbReference type="RefSeq" id="XP_060672670.1">
    <property type="nucleotide sequence ID" value="XM_060816687.1"/>
</dbReference>
<evidence type="ECO:0000313" key="5">
    <source>
        <dbReference type="RefSeq" id="XP_060672670.1"/>
    </source>
</evidence>
<feature type="domain" description="CCHC-type" evidence="3">
    <location>
        <begin position="153"/>
        <end position="168"/>
    </location>
</feature>
<gene>
    <name evidence="5" type="primary">LOC112489480</name>
</gene>
<dbReference type="InterPro" id="IPR001878">
    <property type="entry name" value="Znf_CCHC"/>
</dbReference>
<sequence>MCKGTQLLWLDSRLKQGKMTLALYERKFDELFRYAPYLVDTDERKAQKFERGLMDGLRRPISVLRLQTYGEVLQRAQILENDDEMSMKAESKKRGRSPSRKGTYDKNIKQRSDGRRGDLKKVKNEQFGNMEYPTCETCRKKHPGECYRKTGACFKCGKHGHLFKNCPNVGNATQKVKRDQLTQRCVYVLIRHDAEVSPSMVADELPGILPEREVEFKIDLAPDTRSISKALY</sequence>
<name>A0ABM4A7F9_ZIZJJ</name>
<accession>A0ABM4A7F9</accession>
<dbReference type="SMART" id="SM00343">
    <property type="entry name" value="ZnF_C2HC"/>
    <property type="match status" value="1"/>
</dbReference>
<keyword evidence="4" id="KW-1185">Reference proteome</keyword>
<dbReference type="InterPro" id="IPR036875">
    <property type="entry name" value="Znf_CCHC_sf"/>
</dbReference>
<dbReference type="SUPFAM" id="SSF57756">
    <property type="entry name" value="Retrovirus zinc finger-like domains"/>
    <property type="match status" value="1"/>
</dbReference>
<keyword evidence="1" id="KW-0863">Zinc-finger</keyword>
<keyword evidence="1" id="KW-0479">Metal-binding</keyword>
<evidence type="ECO:0000313" key="4">
    <source>
        <dbReference type="Proteomes" id="UP001652623"/>
    </source>
</evidence>
<keyword evidence="1" id="KW-0862">Zinc</keyword>
<evidence type="ECO:0000256" key="2">
    <source>
        <dbReference type="SAM" id="MobiDB-lite"/>
    </source>
</evidence>
<dbReference type="PANTHER" id="PTHR34482">
    <property type="entry name" value="DNA DAMAGE-INDUCIBLE PROTEIN 1-LIKE"/>
    <property type="match status" value="1"/>
</dbReference>
<dbReference type="PROSITE" id="PS50158">
    <property type="entry name" value="ZF_CCHC"/>
    <property type="match status" value="1"/>
</dbReference>
<dbReference type="Proteomes" id="UP001652623">
    <property type="component" value="Chromosome 4"/>
</dbReference>
<feature type="compositionally biased region" description="Basic and acidic residues" evidence="2">
    <location>
        <begin position="102"/>
        <end position="121"/>
    </location>
</feature>
<proteinExistence type="predicted"/>
<evidence type="ECO:0000259" key="3">
    <source>
        <dbReference type="PROSITE" id="PS50158"/>
    </source>
</evidence>
<reference evidence="5" key="1">
    <citation type="submission" date="2025-08" db="UniProtKB">
        <authorList>
            <consortium name="RefSeq"/>
        </authorList>
    </citation>
    <scope>IDENTIFICATION</scope>
    <source>
        <tissue evidence="5">Seedling</tissue>
    </source>
</reference>